<organism evidence="1 2">
    <name type="scientific">Anisodus tanguticus</name>
    <dbReference type="NCBI Taxonomy" id="243964"/>
    <lineage>
        <taxon>Eukaryota</taxon>
        <taxon>Viridiplantae</taxon>
        <taxon>Streptophyta</taxon>
        <taxon>Embryophyta</taxon>
        <taxon>Tracheophyta</taxon>
        <taxon>Spermatophyta</taxon>
        <taxon>Magnoliopsida</taxon>
        <taxon>eudicotyledons</taxon>
        <taxon>Gunneridae</taxon>
        <taxon>Pentapetalae</taxon>
        <taxon>asterids</taxon>
        <taxon>lamiids</taxon>
        <taxon>Solanales</taxon>
        <taxon>Solanaceae</taxon>
        <taxon>Solanoideae</taxon>
        <taxon>Hyoscyameae</taxon>
        <taxon>Anisodus</taxon>
    </lineage>
</organism>
<protein>
    <submittedName>
        <fullName evidence="1">Uncharacterized protein</fullName>
    </submittedName>
</protein>
<keyword evidence="2" id="KW-1185">Reference proteome</keyword>
<name>A0AAE1QS95_9SOLA</name>
<dbReference type="AlphaFoldDB" id="A0AAE1QS95"/>
<sequence>MGYGNLEVGVDYFKDKYYLGWSELGWCMIPAADIFDGLFPAGFVRQFSYRLRNKDGSRGHGVVNVAIKLEASFVLRMYPQRSSFLDVCDGPILLYCASEPNRLGRGPTIYYLS</sequence>
<comment type="caution">
    <text evidence="1">The sequence shown here is derived from an EMBL/GenBank/DDBJ whole genome shotgun (WGS) entry which is preliminary data.</text>
</comment>
<accession>A0AAE1QS95</accession>
<reference evidence="1" key="1">
    <citation type="submission" date="2023-12" db="EMBL/GenBank/DDBJ databases">
        <title>Genome assembly of Anisodus tanguticus.</title>
        <authorList>
            <person name="Wang Y.-J."/>
        </authorList>
    </citation>
    <scope>NUCLEOTIDE SEQUENCE</scope>
    <source>
        <strain evidence="1">KB-2021</strain>
        <tissue evidence="1">Leaf</tissue>
    </source>
</reference>
<dbReference type="Proteomes" id="UP001291623">
    <property type="component" value="Unassembled WGS sequence"/>
</dbReference>
<evidence type="ECO:0000313" key="2">
    <source>
        <dbReference type="Proteomes" id="UP001291623"/>
    </source>
</evidence>
<proteinExistence type="predicted"/>
<evidence type="ECO:0000313" key="1">
    <source>
        <dbReference type="EMBL" id="KAK4338386.1"/>
    </source>
</evidence>
<dbReference type="EMBL" id="JAVYJV010000024">
    <property type="protein sequence ID" value="KAK4338386.1"/>
    <property type="molecule type" value="Genomic_DNA"/>
</dbReference>
<gene>
    <name evidence="1" type="ORF">RND71_042873</name>
</gene>